<name>A0A1F7Y255_9BACT</name>
<organism evidence="2 3">
    <name type="scientific">Candidatus Woesebacteria bacterium RIFCSPHIGHO2_01_FULL_38_26b</name>
    <dbReference type="NCBI Taxonomy" id="1802491"/>
    <lineage>
        <taxon>Bacteria</taxon>
        <taxon>Candidatus Woeseibacteriota</taxon>
    </lineage>
</organism>
<accession>A0A1F7Y255</accession>
<evidence type="ECO:0000313" key="3">
    <source>
        <dbReference type="Proteomes" id="UP000176741"/>
    </source>
</evidence>
<feature type="transmembrane region" description="Helical" evidence="1">
    <location>
        <begin position="57"/>
        <end position="80"/>
    </location>
</feature>
<dbReference type="EMBL" id="MGGD01000011">
    <property type="protein sequence ID" value="OGM21393.1"/>
    <property type="molecule type" value="Genomic_DNA"/>
</dbReference>
<feature type="transmembrane region" description="Helical" evidence="1">
    <location>
        <begin position="86"/>
        <end position="106"/>
    </location>
</feature>
<dbReference type="AlphaFoldDB" id="A0A1F7Y255"/>
<keyword evidence="1" id="KW-1133">Transmembrane helix</keyword>
<evidence type="ECO:0000313" key="2">
    <source>
        <dbReference type="EMBL" id="OGM21393.1"/>
    </source>
</evidence>
<proteinExistence type="predicted"/>
<gene>
    <name evidence="2" type="ORF">A2771_04480</name>
</gene>
<protein>
    <recommendedName>
        <fullName evidence="4">Phage holin family protein</fullName>
    </recommendedName>
</protein>
<keyword evidence="1" id="KW-0812">Transmembrane</keyword>
<dbReference type="InterPro" id="IPR007165">
    <property type="entry name" value="Phage_holin_4_2"/>
</dbReference>
<dbReference type="PANTHER" id="PTHR37309">
    <property type="entry name" value="SLR0284 PROTEIN"/>
    <property type="match status" value="1"/>
</dbReference>
<feature type="transmembrane region" description="Helical" evidence="1">
    <location>
        <begin position="7"/>
        <end position="26"/>
    </location>
</feature>
<dbReference type="Pfam" id="PF04020">
    <property type="entry name" value="Phage_holin_4_2"/>
    <property type="match status" value="1"/>
</dbReference>
<keyword evidence="1" id="KW-0472">Membrane</keyword>
<sequence>MKLLVRLFINVFALLVVAYIVPGFILKDLWTTIVVAIVFGIVNTFIKPVLQIIALPISILTFGIAAVLINVLLLWMVSFIVPGFDIANFLTAFIASIALSLVSWFLHNLAKE</sequence>
<comment type="caution">
    <text evidence="2">The sequence shown here is derived from an EMBL/GenBank/DDBJ whole genome shotgun (WGS) entry which is preliminary data.</text>
</comment>
<feature type="transmembrane region" description="Helical" evidence="1">
    <location>
        <begin position="32"/>
        <end position="50"/>
    </location>
</feature>
<evidence type="ECO:0008006" key="4">
    <source>
        <dbReference type="Google" id="ProtNLM"/>
    </source>
</evidence>
<dbReference type="PANTHER" id="PTHR37309:SF1">
    <property type="entry name" value="SLR0284 PROTEIN"/>
    <property type="match status" value="1"/>
</dbReference>
<dbReference type="Proteomes" id="UP000176741">
    <property type="component" value="Unassembled WGS sequence"/>
</dbReference>
<evidence type="ECO:0000256" key="1">
    <source>
        <dbReference type="SAM" id="Phobius"/>
    </source>
</evidence>
<reference evidence="2 3" key="1">
    <citation type="journal article" date="2016" name="Nat. Commun.">
        <title>Thousands of microbial genomes shed light on interconnected biogeochemical processes in an aquifer system.</title>
        <authorList>
            <person name="Anantharaman K."/>
            <person name="Brown C.T."/>
            <person name="Hug L.A."/>
            <person name="Sharon I."/>
            <person name="Castelle C.J."/>
            <person name="Probst A.J."/>
            <person name="Thomas B.C."/>
            <person name="Singh A."/>
            <person name="Wilkins M.J."/>
            <person name="Karaoz U."/>
            <person name="Brodie E.L."/>
            <person name="Williams K.H."/>
            <person name="Hubbard S.S."/>
            <person name="Banfield J.F."/>
        </authorList>
    </citation>
    <scope>NUCLEOTIDE SEQUENCE [LARGE SCALE GENOMIC DNA]</scope>
</reference>